<feature type="region of interest" description="Disordered" evidence="1">
    <location>
        <begin position="81"/>
        <end position="109"/>
    </location>
</feature>
<name>A0A9N8KQ35_CHRIL</name>
<evidence type="ECO:0000313" key="2">
    <source>
        <dbReference type="EMBL" id="CAD0195675.1"/>
    </source>
</evidence>
<dbReference type="EMBL" id="LR824006">
    <property type="protein sequence ID" value="CAD0195675.1"/>
    <property type="molecule type" value="Genomic_DNA"/>
</dbReference>
<evidence type="ECO:0000313" key="3">
    <source>
        <dbReference type="Proteomes" id="UP001154114"/>
    </source>
</evidence>
<proteinExistence type="predicted"/>
<organism evidence="2 3">
    <name type="scientific">Chrysodeixis includens</name>
    <name type="common">Soybean looper</name>
    <name type="synonym">Pseudoplusia includens</name>
    <dbReference type="NCBI Taxonomy" id="689277"/>
    <lineage>
        <taxon>Eukaryota</taxon>
        <taxon>Metazoa</taxon>
        <taxon>Ecdysozoa</taxon>
        <taxon>Arthropoda</taxon>
        <taxon>Hexapoda</taxon>
        <taxon>Insecta</taxon>
        <taxon>Pterygota</taxon>
        <taxon>Neoptera</taxon>
        <taxon>Endopterygota</taxon>
        <taxon>Lepidoptera</taxon>
        <taxon>Glossata</taxon>
        <taxon>Ditrysia</taxon>
        <taxon>Noctuoidea</taxon>
        <taxon>Noctuidae</taxon>
        <taxon>Plusiinae</taxon>
        <taxon>Chrysodeixis</taxon>
    </lineage>
</organism>
<evidence type="ECO:0000256" key="1">
    <source>
        <dbReference type="SAM" id="MobiDB-lite"/>
    </source>
</evidence>
<dbReference type="AlphaFoldDB" id="A0A9N8KQ35"/>
<keyword evidence="3" id="KW-1185">Reference proteome</keyword>
<gene>
    <name evidence="2" type="ORF">CINC_LOCUS9626</name>
</gene>
<feature type="compositionally biased region" description="Polar residues" evidence="1">
    <location>
        <begin position="99"/>
        <end position="109"/>
    </location>
</feature>
<sequence>MTDNIYYRKQKQRCTDLRHCRAPPDTRLSSHTHLWQRSASIAWSIRKENIITRVFTYNSATCSRKRSHALQLLQINVYNHNRHQRETSTGYSGRDNKYTAGNNPIQSCK</sequence>
<reference evidence="2" key="1">
    <citation type="submission" date="2021-12" db="EMBL/GenBank/DDBJ databases">
        <authorList>
            <person name="King R."/>
        </authorList>
    </citation>
    <scope>NUCLEOTIDE SEQUENCE</scope>
</reference>
<dbReference type="Proteomes" id="UP001154114">
    <property type="component" value="Chromosome 3"/>
</dbReference>
<accession>A0A9N8KQ35</accession>
<protein>
    <submittedName>
        <fullName evidence="2">Uncharacterized protein</fullName>
    </submittedName>
</protein>